<name>A0A3M7M7C9_9PLEO</name>
<dbReference type="Gene3D" id="2.120.10.30">
    <property type="entry name" value="TolB, C-terminal domain"/>
    <property type="match status" value="1"/>
</dbReference>
<protein>
    <submittedName>
        <fullName evidence="2">3-hydroxyacyl-dehyrogenase</fullName>
    </submittedName>
</protein>
<sequence>MSPTSTMLSLLVLIALLRLATAQSFIILDTGLYQSGTSALQSPTSLRRLPQDGSNSTTLAQFTAASTANSAPTGAHALAYSPSSALLFSATSQGLISTKLDGSGASNILSDNNAKQIPGLTVAEKEQKIYYSDPSTTSIKKADFNGTNTELVRNVSQGTDFYATGLVVDEARGWIYWSATSSTNSDRGSIFRAALNGTGDAQLLVSGISAVPGQLRIVVDSLYWLENTPSATSIKYLDRFISQLPPTPTTTSFIPVPTGVLISSSQSSLFSVVNDAGEVQKLAVSSFYVYRDDFNHTVWLVAKSVGRNVFAMLVEVVWRGSGGSRGPVFKVLSQGVATLGVPVGLEYVR</sequence>
<dbReference type="AlphaFoldDB" id="A0A3M7M7C9"/>
<organism evidence="2 3">
    <name type="scientific">Pyrenophora seminiperda CCB06</name>
    <dbReference type="NCBI Taxonomy" id="1302712"/>
    <lineage>
        <taxon>Eukaryota</taxon>
        <taxon>Fungi</taxon>
        <taxon>Dikarya</taxon>
        <taxon>Ascomycota</taxon>
        <taxon>Pezizomycotina</taxon>
        <taxon>Dothideomycetes</taxon>
        <taxon>Pleosporomycetidae</taxon>
        <taxon>Pleosporales</taxon>
        <taxon>Pleosporineae</taxon>
        <taxon>Pleosporaceae</taxon>
        <taxon>Pyrenophora</taxon>
    </lineage>
</organism>
<evidence type="ECO:0000313" key="2">
    <source>
        <dbReference type="EMBL" id="RMZ70310.1"/>
    </source>
</evidence>
<dbReference type="EMBL" id="KE747824">
    <property type="protein sequence ID" value="RMZ70310.1"/>
    <property type="molecule type" value="Genomic_DNA"/>
</dbReference>
<evidence type="ECO:0000256" key="1">
    <source>
        <dbReference type="SAM" id="SignalP"/>
    </source>
</evidence>
<gene>
    <name evidence="2" type="ORF">GMOD_00000385</name>
</gene>
<dbReference type="PANTHER" id="PTHR46513">
    <property type="entry name" value="VITELLOGENIN RECEPTOR-LIKE PROTEIN-RELATED-RELATED"/>
    <property type="match status" value="1"/>
</dbReference>
<dbReference type="OrthoDB" id="5958943at2759"/>
<accession>A0A3M7M7C9</accession>
<feature type="signal peptide" evidence="1">
    <location>
        <begin position="1"/>
        <end position="22"/>
    </location>
</feature>
<dbReference type="Proteomes" id="UP000265663">
    <property type="component" value="Unassembled WGS sequence"/>
</dbReference>
<keyword evidence="1" id="KW-0732">Signal</keyword>
<keyword evidence="3" id="KW-1185">Reference proteome</keyword>
<dbReference type="InterPro" id="IPR050778">
    <property type="entry name" value="Cueball_EGF_LRP_Nidogen"/>
</dbReference>
<dbReference type="SUPFAM" id="SSF63825">
    <property type="entry name" value="YWTD domain"/>
    <property type="match status" value="1"/>
</dbReference>
<reference evidence="2 3" key="1">
    <citation type="journal article" date="2014" name="PLoS ONE">
        <title>De novo Genome Assembly of the Fungal Plant Pathogen Pyrenophora semeniperda.</title>
        <authorList>
            <person name="Soliai M.M."/>
            <person name="Meyer S.E."/>
            <person name="Udall J.A."/>
            <person name="Elzinga D.E."/>
            <person name="Hermansen R.A."/>
            <person name="Bodily P.M."/>
            <person name="Hart A.A."/>
            <person name="Coleman C.E."/>
        </authorList>
    </citation>
    <scope>NUCLEOTIDE SEQUENCE [LARGE SCALE GENOMIC DNA]</scope>
    <source>
        <strain evidence="2 3">CCB06</strain>
        <tissue evidence="2">Mycelium</tissue>
    </source>
</reference>
<evidence type="ECO:0000313" key="3">
    <source>
        <dbReference type="Proteomes" id="UP000265663"/>
    </source>
</evidence>
<dbReference type="InterPro" id="IPR011042">
    <property type="entry name" value="6-blade_b-propeller_TolB-like"/>
</dbReference>
<feature type="chain" id="PRO_5018011013" evidence="1">
    <location>
        <begin position="23"/>
        <end position="349"/>
    </location>
</feature>
<dbReference type="InterPro" id="IPR000033">
    <property type="entry name" value="LDLR_classB_rpt"/>
</dbReference>
<dbReference type="PANTHER" id="PTHR46513:SF13">
    <property type="entry name" value="EGF-LIKE DOMAIN-CONTAINING PROTEIN"/>
    <property type="match status" value="1"/>
</dbReference>
<proteinExistence type="predicted"/>
<dbReference type="SMART" id="SM00135">
    <property type="entry name" value="LY"/>
    <property type="match status" value="2"/>
</dbReference>